<evidence type="ECO:0000259" key="1">
    <source>
        <dbReference type="Pfam" id="PF08707"/>
    </source>
</evidence>
<feature type="domain" description="Primase C-terminal 2" evidence="1">
    <location>
        <begin position="228"/>
        <end position="298"/>
    </location>
</feature>
<dbReference type="Pfam" id="PF08707">
    <property type="entry name" value="PriCT_2"/>
    <property type="match status" value="1"/>
</dbReference>
<dbReference type="Pfam" id="PF08800">
    <property type="entry name" value="BT4734-like_N"/>
    <property type="match status" value="1"/>
</dbReference>
<feature type="domain" description="BT4734-like N-terminal" evidence="2">
    <location>
        <begin position="51"/>
        <end position="168"/>
    </location>
</feature>
<reference evidence="3 4" key="1">
    <citation type="submission" date="2016-11" db="EMBL/GenBank/DDBJ databases">
        <authorList>
            <person name="Jaros S."/>
            <person name="Januszkiewicz K."/>
            <person name="Wedrychowicz H."/>
        </authorList>
    </citation>
    <scope>NUCLEOTIDE SEQUENCE [LARGE SCALE GENOMIC DNA]</scope>
    <source>
        <strain evidence="3 4">DSM 26883</strain>
    </source>
</reference>
<dbReference type="RefSeq" id="WP_025076445.1">
    <property type="nucleotide sequence ID" value="NZ_FQVD01000002.1"/>
</dbReference>
<protein>
    <submittedName>
        <fullName evidence="3">Primase C terminal 2 (PriCT-2)</fullName>
    </submittedName>
</protein>
<sequence>MKNSTVSLFESYKQKLPIGQVKLFDWVCSERYKEEAKYIRSLSEKSEQRKYKAELPCITPSGIFSYCSDKYLDLHSGYICIDIDGGKDNPEITDFEKLKQDLSSIECIAYCGLSISGNGVFCLIPIEHPRYHKEHFYALEKFFRDRGIVIDTSCKNVSRLRGASYDANPILNSNASTFTDRIEQPIRLIKQHTNDENMQGIPIIKTPQNIPMIMTPILQRIGDNQMDITGNHLRWFSIGCALAGEYGEEGRYIFHAVSRFYKTESYQYTREETDIMYDSCLKNYYKYKYTIGTFYHWCKEYGMI</sequence>
<proteinExistence type="predicted"/>
<evidence type="ECO:0000313" key="3">
    <source>
        <dbReference type="EMBL" id="SHE40008.1"/>
    </source>
</evidence>
<dbReference type="STRING" id="871325.SAMN05444349_10223"/>
<organism evidence="3 4">
    <name type="scientific">Bacteroides faecichinchillae</name>
    <dbReference type="NCBI Taxonomy" id="871325"/>
    <lineage>
        <taxon>Bacteria</taxon>
        <taxon>Pseudomonadati</taxon>
        <taxon>Bacteroidota</taxon>
        <taxon>Bacteroidia</taxon>
        <taxon>Bacteroidales</taxon>
        <taxon>Bacteroidaceae</taxon>
        <taxon>Bacteroides</taxon>
    </lineage>
</organism>
<dbReference type="OrthoDB" id="2781056at2"/>
<accession>A0A1M4T6Q4</accession>
<evidence type="ECO:0000259" key="2">
    <source>
        <dbReference type="Pfam" id="PF08800"/>
    </source>
</evidence>
<dbReference type="InterPro" id="IPR014907">
    <property type="entry name" value="BT4734-like_N"/>
</dbReference>
<name>A0A1M4T6Q4_9BACE</name>
<dbReference type="AlphaFoldDB" id="A0A1M4T6Q4"/>
<evidence type="ECO:0000313" key="4">
    <source>
        <dbReference type="Proteomes" id="UP000184436"/>
    </source>
</evidence>
<dbReference type="GO" id="GO:0016817">
    <property type="term" value="F:hydrolase activity, acting on acid anhydrides"/>
    <property type="evidence" value="ECO:0007669"/>
    <property type="project" value="InterPro"/>
</dbReference>
<dbReference type="EMBL" id="FQVD01000002">
    <property type="protein sequence ID" value="SHE40008.1"/>
    <property type="molecule type" value="Genomic_DNA"/>
</dbReference>
<gene>
    <name evidence="3" type="ORF">SAMN05444349_10223</name>
</gene>
<dbReference type="InterPro" id="IPR014819">
    <property type="entry name" value="PriCT_2"/>
</dbReference>
<keyword evidence="4" id="KW-1185">Reference proteome</keyword>
<dbReference type="Proteomes" id="UP000184436">
    <property type="component" value="Unassembled WGS sequence"/>
</dbReference>